<dbReference type="InterPro" id="IPR000055">
    <property type="entry name" value="Restrct_endonuc_typeI_TRD"/>
</dbReference>
<evidence type="ECO:0000313" key="7">
    <source>
        <dbReference type="Proteomes" id="UP000219036"/>
    </source>
</evidence>
<organism evidence="6 7">
    <name type="scientific">Persephonella hydrogeniphila</name>
    <dbReference type="NCBI Taxonomy" id="198703"/>
    <lineage>
        <taxon>Bacteria</taxon>
        <taxon>Pseudomonadati</taxon>
        <taxon>Aquificota</taxon>
        <taxon>Aquificia</taxon>
        <taxon>Aquificales</taxon>
        <taxon>Hydrogenothermaceae</taxon>
        <taxon>Persephonella</taxon>
    </lineage>
</organism>
<dbReference type="RefSeq" id="WP_219428857.1">
    <property type="nucleotide sequence ID" value="NZ_OBEI01000002.1"/>
</dbReference>
<keyword evidence="2" id="KW-0680">Restriction system</keyword>
<dbReference type="Gene3D" id="3.90.220.20">
    <property type="entry name" value="DNA methylase specificity domains"/>
    <property type="match status" value="2"/>
</dbReference>
<evidence type="ECO:0000313" key="6">
    <source>
        <dbReference type="EMBL" id="SNZ06972.1"/>
    </source>
</evidence>
<feature type="coiled-coil region" evidence="4">
    <location>
        <begin position="168"/>
        <end position="195"/>
    </location>
</feature>
<dbReference type="AlphaFoldDB" id="A0A285NBV6"/>
<evidence type="ECO:0000256" key="1">
    <source>
        <dbReference type="ARBA" id="ARBA00010923"/>
    </source>
</evidence>
<keyword evidence="7" id="KW-1185">Reference proteome</keyword>
<dbReference type="InterPro" id="IPR052021">
    <property type="entry name" value="Type-I_RS_S_subunit"/>
</dbReference>
<dbReference type="PANTHER" id="PTHR30408:SF12">
    <property type="entry name" value="TYPE I RESTRICTION ENZYME MJAVIII SPECIFICITY SUBUNIT"/>
    <property type="match status" value="1"/>
</dbReference>
<evidence type="ECO:0000256" key="3">
    <source>
        <dbReference type="ARBA" id="ARBA00023125"/>
    </source>
</evidence>
<dbReference type="GO" id="GO:0009307">
    <property type="term" value="P:DNA restriction-modification system"/>
    <property type="evidence" value="ECO:0007669"/>
    <property type="project" value="UniProtKB-KW"/>
</dbReference>
<keyword evidence="4" id="KW-0175">Coiled coil</keyword>
<evidence type="ECO:0000259" key="5">
    <source>
        <dbReference type="Pfam" id="PF01420"/>
    </source>
</evidence>
<dbReference type="SUPFAM" id="SSF116734">
    <property type="entry name" value="DNA methylase specificity domain"/>
    <property type="match status" value="2"/>
</dbReference>
<dbReference type="EMBL" id="OBEI01000002">
    <property type="protein sequence ID" value="SNZ06972.1"/>
    <property type="molecule type" value="Genomic_DNA"/>
</dbReference>
<gene>
    <name evidence="6" type="ORF">SAMN06265182_0862</name>
</gene>
<dbReference type="Pfam" id="PF01420">
    <property type="entry name" value="Methylase_S"/>
    <property type="match status" value="2"/>
</dbReference>
<dbReference type="Gene3D" id="1.10.287.1120">
    <property type="entry name" value="Bipartite methylase S protein"/>
    <property type="match status" value="1"/>
</dbReference>
<name>A0A285NBV6_9AQUI</name>
<dbReference type="Proteomes" id="UP000219036">
    <property type="component" value="Unassembled WGS sequence"/>
</dbReference>
<feature type="domain" description="Type I restriction modification DNA specificity" evidence="5">
    <location>
        <begin position="224"/>
        <end position="402"/>
    </location>
</feature>
<sequence length="421" mass="48806">MTEEKNKTENLPKGWKRVKLGEVLREPKKAAIKKNEYNKFELLTVKLHLKGVAKTGKFPKWTPKGRPYFIRFENEFLLGRQNFHNGGFGIVDKSTNGLIASNAISSFVSTNKSNIKFIFYNLARRFLHKEFDFLMEGTGQQEISVKKFLNLLINLPPLPEQQKIAEILETVDNTIEKTEKIIEKYKRIKQGLMQDLLTKGIDENGKIRNEKTHKFKNSPLGKIPEEWEVVKLVEIVKNFQYGISDTLLKKGKYKIIKMDDIQGWYVKIKNEQYVNIPLSTFKKYKLNRGDILINRTNSMQFVGRPSYFDLKGDYVFASYLIRLFTNSKKVDNLFLTILISFYHEKLKNLATPAVQQANINANSLKAFQIPLPPLPEQKRIASVLSQIDETIEKETAYKEKLQHLKKGLMEDLLTGKVRVKI</sequence>
<proteinExistence type="inferred from homology"/>
<reference evidence="7" key="1">
    <citation type="submission" date="2017-09" db="EMBL/GenBank/DDBJ databases">
        <authorList>
            <person name="Varghese N."/>
            <person name="Submissions S."/>
        </authorList>
    </citation>
    <scope>NUCLEOTIDE SEQUENCE [LARGE SCALE GENOMIC DNA]</scope>
    <source>
        <strain evidence="7">DSM 15103</strain>
    </source>
</reference>
<dbReference type="GO" id="GO:0003677">
    <property type="term" value="F:DNA binding"/>
    <property type="evidence" value="ECO:0007669"/>
    <property type="project" value="UniProtKB-KW"/>
</dbReference>
<evidence type="ECO:0000256" key="4">
    <source>
        <dbReference type="SAM" id="Coils"/>
    </source>
</evidence>
<keyword evidence="3" id="KW-0238">DNA-binding</keyword>
<feature type="domain" description="Type I restriction modification DNA specificity" evidence="5">
    <location>
        <begin position="12"/>
        <end position="183"/>
    </location>
</feature>
<comment type="similarity">
    <text evidence="1">Belongs to the type-I restriction system S methylase family.</text>
</comment>
<protein>
    <submittedName>
        <fullName evidence="6">Type I restriction enzyme, S subunit</fullName>
    </submittedName>
</protein>
<evidence type="ECO:0000256" key="2">
    <source>
        <dbReference type="ARBA" id="ARBA00022747"/>
    </source>
</evidence>
<accession>A0A285NBV6</accession>
<dbReference type="CDD" id="cd17524">
    <property type="entry name" value="RMtype1_S_EcoUTORF5051P-TRD2-CR2_like"/>
    <property type="match status" value="1"/>
</dbReference>
<dbReference type="InterPro" id="IPR044946">
    <property type="entry name" value="Restrct_endonuc_typeI_TRD_sf"/>
</dbReference>
<dbReference type="PANTHER" id="PTHR30408">
    <property type="entry name" value="TYPE-1 RESTRICTION ENZYME ECOKI SPECIFICITY PROTEIN"/>
    <property type="match status" value="1"/>
</dbReference>